<evidence type="ECO:0000256" key="2">
    <source>
        <dbReference type="ARBA" id="ARBA00010841"/>
    </source>
</evidence>
<evidence type="ECO:0000256" key="5">
    <source>
        <dbReference type="ARBA" id="ARBA00023069"/>
    </source>
</evidence>
<keyword evidence="10" id="KW-1185">Reference proteome</keyword>
<reference evidence="9" key="3">
    <citation type="submission" date="2025-09" db="UniProtKB">
        <authorList>
            <consortium name="Ensembl"/>
        </authorList>
    </citation>
    <scope>IDENTIFICATION</scope>
</reference>
<feature type="coiled-coil region" evidence="7">
    <location>
        <begin position="188"/>
        <end position="295"/>
    </location>
</feature>
<feature type="coiled-coil region" evidence="7">
    <location>
        <begin position="19"/>
        <end position="128"/>
    </location>
</feature>
<evidence type="ECO:0000256" key="4">
    <source>
        <dbReference type="ARBA" id="ARBA00023054"/>
    </source>
</evidence>
<name>A0A4W6CQW2_LATCA</name>
<dbReference type="PANTHER" id="PTHR31954:SF1">
    <property type="entry name" value="CILIA- AND FLAGELLA-ASSOCIATED PROTEIN 157"/>
    <property type="match status" value="1"/>
</dbReference>
<dbReference type="PANTHER" id="PTHR31954">
    <property type="entry name" value="CILIA- AND FLAGELLA-ASSOCIATED PROTEIN 157"/>
    <property type="match status" value="1"/>
</dbReference>
<evidence type="ECO:0000256" key="3">
    <source>
        <dbReference type="ARBA" id="ARBA00014087"/>
    </source>
</evidence>
<dbReference type="GeneTree" id="ENSGT00770000121806"/>
<dbReference type="InterPro" id="IPR038844">
    <property type="entry name" value="CFAP157"/>
</dbReference>
<proteinExistence type="inferred from homology"/>
<dbReference type="InParanoid" id="A0A4W6CQW2"/>
<evidence type="ECO:0000256" key="6">
    <source>
        <dbReference type="ARBA" id="ARBA00023273"/>
    </source>
</evidence>
<dbReference type="AlphaFoldDB" id="A0A4W6CQW2"/>
<comment type="subcellular location">
    <subcellularLocation>
        <location evidence="1">Cell projection</location>
        <location evidence="1">Cilium</location>
    </subcellularLocation>
</comment>
<comment type="similarity">
    <text evidence="2">Belongs to the CFAP157 family.</text>
</comment>
<protein>
    <recommendedName>
        <fullName evidence="3">Cilia- and flagella-associated protein 157</fullName>
    </recommendedName>
</protein>
<keyword evidence="4 7" id="KW-0175">Coiled coil</keyword>
<reference evidence="10" key="1">
    <citation type="submission" date="2015-09" db="EMBL/GenBank/DDBJ databases">
        <authorList>
            <person name="Sai Rama Sridatta P."/>
        </authorList>
    </citation>
    <scope>NUCLEOTIDE SEQUENCE [LARGE SCALE GENOMIC DNA]</scope>
</reference>
<evidence type="ECO:0000256" key="1">
    <source>
        <dbReference type="ARBA" id="ARBA00004138"/>
    </source>
</evidence>
<organism evidence="9 10">
    <name type="scientific">Lates calcarifer</name>
    <name type="common">Barramundi</name>
    <name type="synonym">Holocentrus calcarifer</name>
    <dbReference type="NCBI Taxonomy" id="8187"/>
    <lineage>
        <taxon>Eukaryota</taxon>
        <taxon>Metazoa</taxon>
        <taxon>Chordata</taxon>
        <taxon>Craniata</taxon>
        <taxon>Vertebrata</taxon>
        <taxon>Euteleostomi</taxon>
        <taxon>Actinopterygii</taxon>
        <taxon>Neopterygii</taxon>
        <taxon>Teleostei</taxon>
        <taxon>Neoteleostei</taxon>
        <taxon>Acanthomorphata</taxon>
        <taxon>Carangaria</taxon>
        <taxon>Carangaria incertae sedis</taxon>
        <taxon>Centropomidae</taxon>
        <taxon>Lates</taxon>
    </lineage>
</organism>
<keyword evidence="6" id="KW-0966">Cell projection</keyword>
<feature type="region of interest" description="Disordered" evidence="8">
    <location>
        <begin position="361"/>
        <end position="390"/>
    </location>
</feature>
<reference evidence="9" key="2">
    <citation type="submission" date="2025-08" db="UniProtKB">
        <authorList>
            <consortium name="Ensembl"/>
        </authorList>
    </citation>
    <scope>IDENTIFICATION</scope>
</reference>
<dbReference type="Proteomes" id="UP000314980">
    <property type="component" value="Unassembled WGS sequence"/>
</dbReference>
<dbReference type="Ensembl" id="ENSLCAT00010015163.1">
    <property type="protein sequence ID" value="ENSLCAP00010014846.1"/>
    <property type="gene ID" value="ENSLCAG00010007038.1"/>
</dbReference>
<evidence type="ECO:0000256" key="8">
    <source>
        <dbReference type="SAM" id="MobiDB-lite"/>
    </source>
</evidence>
<dbReference type="GO" id="GO:0036064">
    <property type="term" value="C:ciliary basal body"/>
    <property type="evidence" value="ECO:0007669"/>
    <property type="project" value="TreeGrafter"/>
</dbReference>
<keyword evidence="5" id="KW-0969">Cilium</keyword>
<dbReference type="GO" id="GO:0008017">
    <property type="term" value="F:microtubule binding"/>
    <property type="evidence" value="ECO:0007669"/>
    <property type="project" value="TreeGrafter"/>
</dbReference>
<accession>A0A4W6CQW2</accession>
<gene>
    <name evidence="9" type="primary">cfap157</name>
</gene>
<sequence length="434" mass="50328">MAAVFGSEDNEKSLYLVQIQYLEGQLERCQLRCDELEKQHNDLMSRYSGLEKDKKDVTEHLKRSVAAKQKKVEEVVEQLESQKQAAEQDREALQLQHDQQMQELQEQLDELNLKIKLQATKFEEQKEQLMQLGQRVPEAESLEKQLVSQKEEHDAIIHGLRMDAVLERERAVEDTHTMVEIYVEQGVSEILQTERAQHRERLEQVQSLLSENEALQREKSVLLDRQRELLDKTDELKAEFNKAEQESFIHKKEVKQLREKHQQLTAELKDWSTTQQNILAQIKSLRQRLASVSKECCQKTAEADRLQTELQKERSRSRQLDGVKQEAAIILRHILKGPQKSAGTQWKMERLLEIVESTAPRGTASALDDPAERSSRGHKPQTSGPKPARYWGHSPLDCVSEFHDLCPQWCERCWQLISCCSCFLTVGRLPPEPD</sequence>
<evidence type="ECO:0000256" key="7">
    <source>
        <dbReference type="SAM" id="Coils"/>
    </source>
</evidence>
<evidence type="ECO:0000313" key="10">
    <source>
        <dbReference type="Proteomes" id="UP000314980"/>
    </source>
</evidence>
<evidence type="ECO:0000313" key="9">
    <source>
        <dbReference type="Ensembl" id="ENSLCAP00010014846.1"/>
    </source>
</evidence>